<name>A0A4R7I1N6_9ACTN</name>
<dbReference type="PANTHER" id="PTHR46401">
    <property type="entry name" value="GLYCOSYLTRANSFERASE WBBK-RELATED"/>
    <property type="match status" value="1"/>
</dbReference>
<keyword evidence="2 5" id="KW-0808">Transferase</keyword>
<dbReference type="Gene3D" id="3.40.50.2000">
    <property type="entry name" value="Glycogen Phosphorylase B"/>
    <property type="match status" value="2"/>
</dbReference>
<dbReference type="Pfam" id="PF13439">
    <property type="entry name" value="Glyco_transf_4"/>
    <property type="match status" value="1"/>
</dbReference>
<protein>
    <submittedName>
        <fullName evidence="5">Glycosyltransferase involved in cell wall biosynthesis</fullName>
    </submittedName>
</protein>
<evidence type="ECO:0000313" key="5">
    <source>
        <dbReference type="EMBL" id="TDT17492.1"/>
    </source>
</evidence>
<evidence type="ECO:0000256" key="2">
    <source>
        <dbReference type="ARBA" id="ARBA00022679"/>
    </source>
</evidence>
<dbReference type="AlphaFoldDB" id="A0A4R7I1N6"/>
<dbReference type="SUPFAM" id="SSF53756">
    <property type="entry name" value="UDP-Glycosyltransferase/glycogen phosphorylase"/>
    <property type="match status" value="1"/>
</dbReference>
<evidence type="ECO:0000256" key="1">
    <source>
        <dbReference type="ARBA" id="ARBA00022676"/>
    </source>
</evidence>
<dbReference type="GO" id="GO:0009103">
    <property type="term" value="P:lipopolysaccharide biosynthetic process"/>
    <property type="evidence" value="ECO:0007669"/>
    <property type="project" value="TreeGrafter"/>
</dbReference>
<keyword evidence="1" id="KW-0328">Glycosyltransferase</keyword>
<organism evidence="5 6">
    <name type="scientific">Ilumatobacter fluminis</name>
    <dbReference type="NCBI Taxonomy" id="467091"/>
    <lineage>
        <taxon>Bacteria</taxon>
        <taxon>Bacillati</taxon>
        <taxon>Actinomycetota</taxon>
        <taxon>Acidimicrobiia</taxon>
        <taxon>Acidimicrobiales</taxon>
        <taxon>Ilumatobacteraceae</taxon>
        <taxon>Ilumatobacter</taxon>
    </lineage>
</organism>
<evidence type="ECO:0000259" key="4">
    <source>
        <dbReference type="Pfam" id="PF13439"/>
    </source>
</evidence>
<dbReference type="EMBL" id="SOAU01000001">
    <property type="protein sequence ID" value="TDT17492.1"/>
    <property type="molecule type" value="Genomic_DNA"/>
</dbReference>
<dbReference type="InterPro" id="IPR028098">
    <property type="entry name" value="Glyco_trans_4-like_N"/>
</dbReference>
<evidence type="ECO:0000259" key="3">
    <source>
        <dbReference type="Pfam" id="PF00534"/>
    </source>
</evidence>
<dbReference type="Proteomes" id="UP000294558">
    <property type="component" value="Unassembled WGS sequence"/>
</dbReference>
<keyword evidence="6" id="KW-1185">Reference proteome</keyword>
<gene>
    <name evidence="5" type="ORF">BDK89_3102</name>
</gene>
<feature type="domain" description="Glycosyl transferase family 1" evidence="3">
    <location>
        <begin position="195"/>
        <end position="341"/>
    </location>
</feature>
<evidence type="ECO:0000313" key="6">
    <source>
        <dbReference type="Proteomes" id="UP000294558"/>
    </source>
</evidence>
<dbReference type="InterPro" id="IPR001296">
    <property type="entry name" value="Glyco_trans_1"/>
</dbReference>
<dbReference type="OrthoDB" id="9801609at2"/>
<dbReference type="GO" id="GO:0016757">
    <property type="term" value="F:glycosyltransferase activity"/>
    <property type="evidence" value="ECO:0007669"/>
    <property type="project" value="UniProtKB-KW"/>
</dbReference>
<feature type="domain" description="Glycosyltransferase subfamily 4-like N-terminal" evidence="4">
    <location>
        <begin position="17"/>
        <end position="175"/>
    </location>
</feature>
<reference evidence="5 6" key="1">
    <citation type="submission" date="2019-03" db="EMBL/GenBank/DDBJ databases">
        <title>Sequencing the genomes of 1000 actinobacteria strains.</title>
        <authorList>
            <person name="Klenk H.-P."/>
        </authorList>
    </citation>
    <scope>NUCLEOTIDE SEQUENCE [LARGE SCALE GENOMIC DNA]</scope>
    <source>
        <strain evidence="5 6">DSM 18936</strain>
    </source>
</reference>
<sequence length="372" mass="40125">MTIGVAVNLTWIAPGRVGGSEQYLARQMLGLDAVGADVDVRILCTPSFERVHTALDERFELVTTPIDRDNRGVRIALEHTWLAARTRSADLVHHGGGTTPMVGRRPIVLTIHDLQYRRFPEYFSDARRRYLDAMMPRSVARASVVTTPTEYVRRRVIDVFGADPERVVVVPHGVPPVPAQDADDVARVRDRFGLGDRPIVVYPAITHPHKRHDVLVRMLDHLDDDTTVVLTGGAGPAEEALQALIAASGHAERVVRPGRVSADDLDALIAGADALAFPSEYEGFGAPLVEAMALGTPVVASDADAVREVVGDAGVIVEGGADPASWADALRIARSQRADLARLGHDRRDAFTLDTSGTALEAAYRLAVEVGS</sequence>
<dbReference type="Pfam" id="PF00534">
    <property type="entry name" value="Glycos_transf_1"/>
    <property type="match status" value="1"/>
</dbReference>
<comment type="caution">
    <text evidence="5">The sequence shown here is derived from an EMBL/GenBank/DDBJ whole genome shotgun (WGS) entry which is preliminary data.</text>
</comment>
<proteinExistence type="predicted"/>
<dbReference type="PANTHER" id="PTHR46401:SF2">
    <property type="entry name" value="GLYCOSYLTRANSFERASE WBBK-RELATED"/>
    <property type="match status" value="1"/>
</dbReference>
<dbReference type="RefSeq" id="WP_133869778.1">
    <property type="nucleotide sequence ID" value="NZ_SOAU01000001.1"/>
</dbReference>
<accession>A0A4R7I1N6</accession>
<dbReference type="CDD" id="cd03809">
    <property type="entry name" value="GT4_MtfB-like"/>
    <property type="match status" value="1"/>
</dbReference>